<dbReference type="RefSeq" id="XP_645696.1">
    <property type="nucleotide sequence ID" value="XM_640604.1"/>
</dbReference>
<dbReference type="GeneID" id="8617889"/>
<sequence>MGLHQEPISINQYLFENIFSSPLSSIRHYKINFVESKQFKFIFN</sequence>
<comment type="caution">
    <text evidence="1">The sequence shown here is derived from an EMBL/GenBank/DDBJ whole genome shotgun (WGS) entry which is preliminary data.</text>
</comment>
<dbReference type="PaxDb" id="44689-DDB0202813"/>
<name>Q55BB6_DICDI</name>
<gene>
    <name evidence="1" type="ORF">DDB_G0271258</name>
</gene>
<dbReference type="Proteomes" id="UP000002195">
    <property type="component" value="Unassembled WGS sequence"/>
</dbReference>
<evidence type="ECO:0000313" key="2">
    <source>
        <dbReference type="Proteomes" id="UP000002195"/>
    </source>
</evidence>
<dbReference type="HOGENOM" id="CLU_3225704_0_0_1"/>
<proteinExistence type="predicted"/>
<organism evidence="1 2">
    <name type="scientific">Dictyostelium discoideum</name>
    <name type="common">Social amoeba</name>
    <dbReference type="NCBI Taxonomy" id="44689"/>
    <lineage>
        <taxon>Eukaryota</taxon>
        <taxon>Amoebozoa</taxon>
        <taxon>Evosea</taxon>
        <taxon>Eumycetozoa</taxon>
        <taxon>Dictyostelia</taxon>
        <taxon>Dictyosteliales</taxon>
        <taxon>Dictyosteliaceae</taxon>
        <taxon>Dictyostelium</taxon>
    </lineage>
</organism>
<dbReference type="AlphaFoldDB" id="Q55BB6"/>
<dbReference type="InParanoid" id="Q55BB6"/>
<evidence type="ECO:0000313" key="1">
    <source>
        <dbReference type="EMBL" id="EAL71759.1"/>
    </source>
</evidence>
<accession>Q55BB6</accession>
<keyword evidence="2" id="KW-1185">Reference proteome</keyword>
<reference evidence="1 2" key="1">
    <citation type="journal article" date="2005" name="Nature">
        <title>The genome of the social amoeba Dictyostelium discoideum.</title>
        <authorList>
            <consortium name="The Dictyostelium discoideum Sequencing Consortium"/>
            <person name="Eichinger L."/>
            <person name="Pachebat J.A."/>
            <person name="Glockner G."/>
            <person name="Rajandream M.A."/>
            <person name="Sucgang R."/>
            <person name="Berriman M."/>
            <person name="Song J."/>
            <person name="Olsen R."/>
            <person name="Szafranski K."/>
            <person name="Xu Q."/>
            <person name="Tunggal B."/>
            <person name="Kummerfeld S."/>
            <person name="Madera M."/>
            <person name="Konfortov B.A."/>
            <person name="Rivero F."/>
            <person name="Bankier A.T."/>
            <person name="Lehmann R."/>
            <person name="Hamlin N."/>
            <person name="Davies R."/>
            <person name="Gaudet P."/>
            <person name="Fey P."/>
            <person name="Pilcher K."/>
            <person name="Chen G."/>
            <person name="Saunders D."/>
            <person name="Sodergren E."/>
            <person name="Davis P."/>
            <person name="Kerhornou A."/>
            <person name="Nie X."/>
            <person name="Hall N."/>
            <person name="Anjard C."/>
            <person name="Hemphill L."/>
            <person name="Bason N."/>
            <person name="Farbrother P."/>
            <person name="Desany B."/>
            <person name="Just E."/>
            <person name="Morio T."/>
            <person name="Rost R."/>
            <person name="Churcher C."/>
            <person name="Cooper J."/>
            <person name="Haydock S."/>
            <person name="van Driessche N."/>
            <person name="Cronin A."/>
            <person name="Goodhead I."/>
            <person name="Muzny D."/>
            <person name="Mourier T."/>
            <person name="Pain A."/>
            <person name="Lu M."/>
            <person name="Harper D."/>
            <person name="Lindsay R."/>
            <person name="Hauser H."/>
            <person name="James K."/>
            <person name="Quiles M."/>
            <person name="Madan Babu M."/>
            <person name="Saito T."/>
            <person name="Buchrieser C."/>
            <person name="Wardroper A."/>
            <person name="Felder M."/>
            <person name="Thangavelu M."/>
            <person name="Johnson D."/>
            <person name="Knights A."/>
            <person name="Loulseged H."/>
            <person name="Mungall K."/>
            <person name="Oliver K."/>
            <person name="Price C."/>
            <person name="Quail M.A."/>
            <person name="Urushihara H."/>
            <person name="Hernandez J."/>
            <person name="Rabbinowitsch E."/>
            <person name="Steffen D."/>
            <person name="Sanders M."/>
            <person name="Ma J."/>
            <person name="Kohara Y."/>
            <person name="Sharp S."/>
            <person name="Simmonds M."/>
            <person name="Spiegler S."/>
            <person name="Tivey A."/>
            <person name="Sugano S."/>
            <person name="White B."/>
            <person name="Walker D."/>
            <person name="Woodward J."/>
            <person name="Winckler T."/>
            <person name="Tanaka Y."/>
            <person name="Shaulsky G."/>
            <person name="Schleicher M."/>
            <person name="Weinstock G."/>
            <person name="Rosenthal A."/>
            <person name="Cox E.C."/>
            <person name="Chisholm R.L."/>
            <person name="Gibbs R."/>
            <person name="Loomis W.F."/>
            <person name="Platzer M."/>
            <person name="Kay R.R."/>
            <person name="Williams J."/>
            <person name="Dear P.H."/>
            <person name="Noegel A.A."/>
            <person name="Barrell B."/>
            <person name="Kuspa A."/>
        </authorList>
    </citation>
    <scope>NUCLEOTIDE SEQUENCE [LARGE SCALE GENOMIC DNA]</scope>
    <source>
        <strain evidence="1 2">AX4</strain>
    </source>
</reference>
<dbReference type="EMBL" id="AAFI02000006">
    <property type="protein sequence ID" value="EAL71759.1"/>
    <property type="molecule type" value="Genomic_DNA"/>
</dbReference>
<dbReference type="VEuPathDB" id="AmoebaDB:DDB_G0271258"/>
<dbReference type="KEGG" id="ddi:DDB_G0271258"/>
<protein>
    <submittedName>
        <fullName evidence="1">Uncharacterized protein</fullName>
    </submittedName>
</protein>